<organism evidence="8 9">
    <name type="scientific">Ethanoligenens harbinense (strain DSM 18485 / JCM 12961 / CGMCC 1.5033 / YUAN-3)</name>
    <dbReference type="NCBI Taxonomy" id="663278"/>
    <lineage>
        <taxon>Bacteria</taxon>
        <taxon>Bacillati</taxon>
        <taxon>Bacillota</taxon>
        <taxon>Clostridia</taxon>
        <taxon>Eubacteriales</taxon>
        <taxon>Oscillospiraceae</taxon>
        <taxon>Ethanoligenens</taxon>
    </lineage>
</organism>
<dbReference type="GO" id="GO:0008658">
    <property type="term" value="F:penicillin binding"/>
    <property type="evidence" value="ECO:0007669"/>
    <property type="project" value="InterPro"/>
</dbReference>
<dbReference type="InterPro" id="IPR001460">
    <property type="entry name" value="PCN-bd_Tpept"/>
</dbReference>
<name>E6U3Z2_ETHHY</name>
<evidence type="ECO:0000256" key="6">
    <source>
        <dbReference type="ARBA" id="ARBA00023251"/>
    </source>
</evidence>
<dbReference type="Gene3D" id="3.90.1310.10">
    <property type="entry name" value="Penicillin-binding protein 2a (Domain 2)"/>
    <property type="match status" value="1"/>
</dbReference>
<evidence type="ECO:0000256" key="1">
    <source>
        <dbReference type="ARBA" id="ARBA00001526"/>
    </source>
</evidence>
<dbReference type="PANTHER" id="PTHR30627">
    <property type="entry name" value="PEPTIDOGLYCAN D,D-TRANSPEPTIDASE"/>
    <property type="match status" value="1"/>
</dbReference>
<dbReference type="InterPro" id="IPR012338">
    <property type="entry name" value="Beta-lactam/transpept-like"/>
</dbReference>
<dbReference type="HOGENOM" id="CLU_009289_6_3_9"/>
<dbReference type="GO" id="GO:0071555">
    <property type="term" value="P:cell wall organization"/>
    <property type="evidence" value="ECO:0007669"/>
    <property type="project" value="TreeGrafter"/>
</dbReference>
<reference evidence="8 9" key="1">
    <citation type="submission" date="2010-12" db="EMBL/GenBank/DDBJ databases">
        <title>Complete sequence of Ethanoligenens harbinense YUAN-3.</title>
        <authorList>
            <person name="Lucas S."/>
            <person name="Copeland A."/>
            <person name="Lapidus A."/>
            <person name="Cheng J.-F."/>
            <person name="Bruce D."/>
            <person name="Goodwin L."/>
            <person name="Pitluck S."/>
            <person name="Chertkov O."/>
            <person name="Misra M."/>
            <person name="Detter J.C."/>
            <person name="Han C."/>
            <person name="Tapia R."/>
            <person name="Land M."/>
            <person name="Hauser L."/>
            <person name="Jeffries C."/>
            <person name="Kyrpides N."/>
            <person name="Ivanova N."/>
            <person name="Mikhailova N."/>
            <person name="Wang A."/>
            <person name="Mouttaki H."/>
            <person name="He Z."/>
            <person name="Zhou J."/>
            <person name="Hemme C.L."/>
            <person name="Woyke T."/>
        </authorList>
    </citation>
    <scope>NUCLEOTIDE SEQUENCE [LARGE SCALE GENOMIC DNA]</scope>
    <source>
        <strain evidence="9">DSM 18485 / JCM 12961 / CGMCC 1.5033 / YUAN-3</strain>
    </source>
</reference>
<dbReference type="GO" id="GO:0008800">
    <property type="term" value="F:beta-lactamase activity"/>
    <property type="evidence" value="ECO:0007669"/>
    <property type="project" value="UniProtKB-EC"/>
</dbReference>
<dbReference type="Gene3D" id="3.40.710.10">
    <property type="entry name" value="DD-peptidase/beta-lactamase superfamily"/>
    <property type="match status" value="1"/>
</dbReference>
<evidence type="ECO:0000313" key="9">
    <source>
        <dbReference type="Proteomes" id="UP000001551"/>
    </source>
</evidence>
<evidence type="ECO:0000256" key="2">
    <source>
        <dbReference type="ARBA" id="ARBA00007898"/>
    </source>
</evidence>
<protein>
    <recommendedName>
        <fullName evidence="3">beta-lactamase</fullName>
        <ecNumber evidence="3">3.5.2.6</ecNumber>
    </recommendedName>
</protein>
<gene>
    <name evidence="8" type="ordered locus">Ethha_2155</name>
</gene>
<keyword evidence="6" id="KW-0046">Antibiotic resistance</keyword>
<dbReference type="STRING" id="663278.Ethha_2155"/>
<evidence type="ECO:0000256" key="5">
    <source>
        <dbReference type="ARBA" id="ARBA00022801"/>
    </source>
</evidence>
<dbReference type="EC" id="3.5.2.6" evidence="3"/>
<evidence type="ECO:0000256" key="4">
    <source>
        <dbReference type="ARBA" id="ARBA00022729"/>
    </source>
</evidence>
<keyword evidence="8" id="KW-0328">Glycosyltransferase</keyword>
<dbReference type="GO" id="GO:0046677">
    <property type="term" value="P:response to antibiotic"/>
    <property type="evidence" value="ECO:0007669"/>
    <property type="project" value="UniProtKB-KW"/>
</dbReference>
<evidence type="ECO:0000256" key="3">
    <source>
        <dbReference type="ARBA" id="ARBA00012865"/>
    </source>
</evidence>
<dbReference type="InterPro" id="IPR036138">
    <property type="entry name" value="PBP_dimer_sf"/>
</dbReference>
<dbReference type="Proteomes" id="UP000001551">
    <property type="component" value="Chromosome"/>
</dbReference>
<comment type="catalytic activity">
    <reaction evidence="1">
        <text>a beta-lactam + H2O = a substituted beta-amino acid</text>
        <dbReference type="Rhea" id="RHEA:20401"/>
        <dbReference type="ChEBI" id="CHEBI:15377"/>
        <dbReference type="ChEBI" id="CHEBI:35627"/>
        <dbReference type="ChEBI" id="CHEBI:140347"/>
        <dbReference type="EC" id="3.5.2.6"/>
    </reaction>
</comment>
<dbReference type="SUPFAM" id="SSF56601">
    <property type="entry name" value="beta-lactamase/transpeptidase-like"/>
    <property type="match status" value="1"/>
</dbReference>
<dbReference type="eggNOG" id="COG0768">
    <property type="taxonomic scope" value="Bacteria"/>
</dbReference>
<dbReference type="KEGG" id="eha:Ethha_2155"/>
<keyword evidence="4" id="KW-0732">Signal</keyword>
<dbReference type="GO" id="GO:0016757">
    <property type="term" value="F:glycosyltransferase activity"/>
    <property type="evidence" value="ECO:0007669"/>
    <property type="project" value="UniProtKB-KW"/>
</dbReference>
<dbReference type="GO" id="GO:0005886">
    <property type="term" value="C:plasma membrane"/>
    <property type="evidence" value="ECO:0007669"/>
    <property type="project" value="TreeGrafter"/>
</dbReference>
<sequence length="543" mass="57141">MRSKRLVGLFVVFVALFGLLIVRLVRLTQPGGAISQAAQTHGSYSLKLGVERGTIYDTDMNPLVNTQSAYIAVVRPQKNPGVQLAALSPHVADWNDLEKKLGERLPFSIRVNTPNIKTPGVQIVQMDQRYSGSDIAPQLIGYLDSSGNGAAGLEKAYNTLLAQNTQTILADFPVDATGRALTGLSPEIHREGDSHTGGIVLTIDRDIQQAAQKAADKYLKIGAVVVMDPKTGDILASVSNPSFNQNNLAAALNGANSPMLNRAFTSFNVGSVFKINVAAAALESGVSPAFSVQDNGSMLVAGRLFHDENTSGYGLLDMATGMANSSNVYYITLGQKLGADTVLNMAQRLGFGHTYELAPGLLPSAGNLPGNSELGVPAALANFSIGQGTLMATPIQVARMVSAVAADGLLPMPRLVKASVDKNRQVTKTYPNATPDRVFSVSTAKQLQQFLITTVQEGTGRPAAPTYGGAGGKTSTAQTGWVENGKAMNQTWFAGFYPAENPRYVIVAMMQNGTAGGTDAGPVFKSIADSLAPKLGYPAVPQS</sequence>
<dbReference type="Pfam" id="PF00905">
    <property type="entry name" value="Transpeptidase"/>
    <property type="match status" value="1"/>
</dbReference>
<dbReference type="SUPFAM" id="SSF56519">
    <property type="entry name" value="Penicillin binding protein dimerisation domain"/>
    <property type="match status" value="1"/>
</dbReference>
<accession>E6U3Z2</accession>
<keyword evidence="8" id="KW-0808">Transferase</keyword>
<dbReference type="AlphaFoldDB" id="E6U3Z2"/>
<dbReference type="InterPro" id="IPR050515">
    <property type="entry name" value="Beta-lactam/transpept"/>
</dbReference>
<proteinExistence type="inferred from homology"/>
<keyword evidence="9" id="KW-1185">Reference proteome</keyword>
<dbReference type="PANTHER" id="PTHR30627:SF6">
    <property type="entry name" value="BETA-LACTAMASE YBXI-RELATED"/>
    <property type="match status" value="1"/>
</dbReference>
<evidence type="ECO:0000259" key="7">
    <source>
        <dbReference type="Pfam" id="PF00905"/>
    </source>
</evidence>
<dbReference type="EMBL" id="CP002400">
    <property type="protein sequence ID" value="ADU27672.1"/>
    <property type="molecule type" value="Genomic_DNA"/>
</dbReference>
<comment type="similarity">
    <text evidence="2">Belongs to the class-D beta-lactamase family.</text>
</comment>
<keyword evidence="5" id="KW-0378">Hydrolase</keyword>
<feature type="domain" description="Penicillin-binding protein transpeptidase" evidence="7">
    <location>
        <begin position="222"/>
        <end position="528"/>
    </location>
</feature>
<evidence type="ECO:0000313" key="8">
    <source>
        <dbReference type="EMBL" id="ADU27672.1"/>
    </source>
</evidence>
<dbReference type="RefSeq" id="WP_013486020.1">
    <property type="nucleotide sequence ID" value="NC_014828.1"/>
</dbReference>